<dbReference type="Proteomes" id="UP001056120">
    <property type="component" value="Linkage Group LG25"/>
</dbReference>
<evidence type="ECO:0000313" key="1">
    <source>
        <dbReference type="EMBL" id="KAI3704587.1"/>
    </source>
</evidence>
<protein>
    <submittedName>
        <fullName evidence="1">Uncharacterized protein</fullName>
    </submittedName>
</protein>
<accession>A0ACB9A2Z5</accession>
<name>A0ACB9A2Z5_9ASTR</name>
<sequence length="132" mass="14678">MWTICQDCVCIFVRPLLIFPKGNNMDHLSVNLDAADSSSLPHGWSRYAQFSLAVVNQVHNKFTVKKDLLDECFNAMNKGPTRKALDHEGGIPNVMASLSKTVQFIKKSTLPLAITAFTTSSRCNSTLELVNY</sequence>
<reference evidence="1 2" key="2">
    <citation type="journal article" date="2022" name="Mol. Ecol. Resour.">
        <title>The genomes of chicory, endive, great burdock and yacon provide insights into Asteraceae paleo-polyploidization history and plant inulin production.</title>
        <authorList>
            <person name="Fan W."/>
            <person name="Wang S."/>
            <person name="Wang H."/>
            <person name="Wang A."/>
            <person name="Jiang F."/>
            <person name="Liu H."/>
            <person name="Zhao H."/>
            <person name="Xu D."/>
            <person name="Zhang Y."/>
        </authorList>
    </citation>
    <scope>NUCLEOTIDE SEQUENCE [LARGE SCALE GENOMIC DNA]</scope>
    <source>
        <strain evidence="2">cv. Yunnan</strain>
        <tissue evidence="1">Leaves</tissue>
    </source>
</reference>
<organism evidence="1 2">
    <name type="scientific">Smallanthus sonchifolius</name>
    <dbReference type="NCBI Taxonomy" id="185202"/>
    <lineage>
        <taxon>Eukaryota</taxon>
        <taxon>Viridiplantae</taxon>
        <taxon>Streptophyta</taxon>
        <taxon>Embryophyta</taxon>
        <taxon>Tracheophyta</taxon>
        <taxon>Spermatophyta</taxon>
        <taxon>Magnoliopsida</taxon>
        <taxon>eudicotyledons</taxon>
        <taxon>Gunneridae</taxon>
        <taxon>Pentapetalae</taxon>
        <taxon>asterids</taxon>
        <taxon>campanulids</taxon>
        <taxon>Asterales</taxon>
        <taxon>Asteraceae</taxon>
        <taxon>Asteroideae</taxon>
        <taxon>Heliantheae alliance</taxon>
        <taxon>Millerieae</taxon>
        <taxon>Smallanthus</taxon>
    </lineage>
</organism>
<keyword evidence="2" id="KW-1185">Reference proteome</keyword>
<dbReference type="EMBL" id="CM042042">
    <property type="protein sequence ID" value="KAI3704587.1"/>
    <property type="molecule type" value="Genomic_DNA"/>
</dbReference>
<proteinExistence type="predicted"/>
<evidence type="ECO:0000313" key="2">
    <source>
        <dbReference type="Proteomes" id="UP001056120"/>
    </source>
</evidence>
<gene>
    <name evidence="1" type="ORF">L1987_74812</name>
</gene>
<reference evidence="2" key="1">
    <citation type="journal article" date="2022" name="Mol. Ecol. Resour.">
        <title>The genomes of chicory, endive, great burdock and yacon provide insights into Asteraceae palaeo-polyploidization history and plant inulin production.</title>
        <authorList>
            <person name="Fan W."/>
            <person name="Wang S."/>
            <person name="Wang H."/>
            <person name="Wang A."/>
            <person name="Jiang F."/>
            <person name="Liu H."/>
            <person name="Zhao H."/>
            <person name="Xu D."/>
            <person name="Zhang Y."/>
        </authorList>
    </citation>
    <scope>NUCLEOTIDE SEQUENCE [LARGE SCALE GENOMIC DNA]</scope>
    <source>
        <strain evidence="2">cv. Yunnan</strain>
    </source>
</reference>
<comment type="caution">
    <text evidence="1">The sequence shown here is derived from an EMBL/GenBank/DDBJ whole genome shotgun (WGS) entry which is preliminary data.</text>
</comment>